<evidence type="ECO:0000256" key="7">
    <source>
        <dbReference type="SAM" id="MobiDB-lite"/>
    </source>
</evidence>
<feature type="region of interest" description="Disordered" evidence="7">
    <location>
        <begin position="1"/>
        <end position="46"/>
    </location>
</feature>
<keyword evidence="4" id="KW-0863">Zinc-finger</keyword>
<dbReference type="AlphaFoldDB" id="A0AAV7T1M0"/>
<feature type="region of interest" description="Disordered" evidence="7">
    <location>
        <begin position="63"/>
        <end position="116"/>
    </location>
</feature>
<keyword evidence="3" id="KW-0677">Repeat</keyword>
<proteinExistence type="predicted"/>
<keyword evidence="5" id="KW-0862">Zinc</keyword>
<evidence type="ECO:0000256" key="5">
    <source>
        <dbReference type="ARBA" id="ARBA00022833"/>
    </source>
</evidence>
<dbReference type="GO" id="GO:0000978">
    <property type="term" value="F:RNA polymerase II cis-regulatory region sequence-specific DNA binding"/>
    <property type="evidence" value="ECO:0007669"/>
    <property type="project" value="TreeGrafter"/>
</dbReference>
<protein>
    <submittedName>
        <fullName evidence="8">Uncharacterized protein</fullName>
    </submittedName>
</protein>
<dbReference type="GO" id="GO:0000981">
    <property type="term" value="F:DNA-binding transcription factor activity, RNA polymerase II-specific"/>
    <property type="evidence" value="ECO:0007669"/>
    <property type="project" value="TreeGrafter"/>
</dbReference>
<comment type="caution">
    <text evidence="8">The sequence shown here is derived from an EMBL/GenBank/DDBJ whole genome shotgun (WGS) entry which is preliminary data.</text>
</comment>
<dbReference type="PANTHER" id="PTHR45718:SF3">
    <property type="entry name" value="ZINC FINGER PROTEIN GLIS1"/>
    <property type="match status" value="1"/>
</dbReference>
<comment type="subcellular location">
    <subcellularLocation>
        <location evidence="1">Nucleus</location>
    </subcellularLocation>
</comment>
<feature type="compositionally biased region" description="Low complexity" evidence="7">
    <location>
        <begin position="107"/>
        <end position="116"/>
    </location>
</feature>
<evidence type="ECO:0000256" key="6">
    <source>
        <dbReference type="ARBA" id="ARBA00023242"/>
    </source>
</evidence>
<dbReference type="PANTHER" id="PTHR45718">
    <property type="entry name" value="TRANSCRIPTIONAL ACTIVATOR CUBITUS INTERRUPTUS"/>
    <property type="match status" value="1"/>
</dbReference>
<organism evidence="8 9">
    <name type="scientific">Pleurodeles waltl</name>
    <name type="common">Iberian ribbed newt</name>
    <dbReference type="NCBI Taxonomy" id="8319"/>
    <lineage>
        <taxon>Eukaryota</taxon>
        <taxon>Metazoa</taxon>
        <taxon>Chordata</taxon>
        <taxon>Craniata</taxon>
        <taxon>Vertebrata</taxon>
        <taxon>Euteleostomi</taxon>
        <taxon>Amphibia</taxon>
        <taxon>Batrachia</taxon>
        <taxon>Caudata</taxon>
        <taxon>Salamandroidea</taxon>
        <taxon>Salamandridae</taxon>
        <taxon>Pleurodelinae</taxon>
        <taxon>Pleurodeles</taxon>
    </lineage>
</organism>
<keyword evidence="2" id="KW-0479">Metal-binding</keyword>
<evidence type="ECO:0000313" key="8">
    <source>
        <dbReference type="EMBL" id="KAJ1170285.1"/>
    </source>
</evidence>
<dbReference type="InterPro" id="IPR043359">
    <property type="entry name" value="GLI-like"/>
</dbReference>
<gene>
    <name evidence="8" type="ORF">NDU88_002164</name>
</gene>
<evidence type="ECO:0000256" key="4">
    <source>
        <dbReference type="ARBA" id="ARBA00022771"/>
    </source>
</evidence>
<evidence type="ECO:0000256" key="2">
    <source>
        <dbReference type="ARBA" id="ARBA00022723"/>
    </source>
</evidence>
<dbReference type="GO" id="GO:0008270">
    <property type="term" value="F:zinc ion binding"/>
    <property type="evidence" value="ECO:0007669"/>
    <property type="project" value="UniProtKB-KW"/>
</dbReference>
<reference evidence="8" key="1">
    <citation type="journal article" date="2022" name="bioRxiv">
        <title>Sequencing and chromosome-scale assembly of the giantPleurodeles waltlgenome.</title>
        <authorList>
            <person name="Brown T."/>
            <person name="Elewa A."/>
            <person name="Iarovenko S."/>
            <person name="Subramanian E."/>
            <person name="Araus A.J."/>
            <person name="Petzold A."/>
            <person name="Susuki M."/>
            <person name="Suzuki K.-i.T."/>
            <person name="Hayashi T."/>
            <person name="Toyoda A."/>
            <person name="Oliveira C."/>
            <person name="Osipova E."/>
            <person name="Leigh N.D."/>
            <person name="Simon A."/>
            <person name="Yun M.H."/>
        </authorList>
    </citation>
    <scope>NUCLEOTIDE SEQUENCE</scope>
    <source>
        <strain evidence="8">20211129_DDA</strain>
        <tissue evidence="8">Liver</tissue>
    </source>
</reference>
<evidence type="ECO:0000256" key="1">
    <source>
        <dbReference type="ARBA" id="ARBA00004123"/>
    </source>
</evidence>
<dbReference type="Proteomes" id="UP001066276">
    <property type="component" value="Chromosome 4_1"/>
</dbReference>
<keyword evidence="6" id="KW-0539">Nucleus</keyword>
<dbReference type="EMBL" id="JANPWB010000007">
    <property type="protein sequence ID" value="KAJ1170285.1"/>
    <property type="molecule type" value="Genomic_DNA"/>
</dbReference>
<evidence type="ECO:0000313" key="9">
    <source>
        <dbReference type="Proteomes" id="UP001066276"/>
    </source>
</evidence>
<feature type="compositionally biased region" description="Polar residues" evidence="7">
    <location>
        <begin position="67"/>
        <end position="105"/>
    </location>
</feature>
<sequence length="215" mass="23430">MLTGMYTGSGSTHNGLMPPTLDLSTRHPSLEPSLTSPHHHLSPLSTVENTREGHVSNILSHLGSPMKTLNTTSLMPKNCPQPSQRQSPNGPQFQGVSNKTYSPFENQPAQQAPQGYQGSFHSIQSLFHYGDCYRTMEQSVNNDVLTGESHCFSPIRQNGYHILPTSTASTGYGIISEAQCVSEDGVTNATEENGFFQNGAFDNCLTHIPSIYNDT</sequence>
<evidence type="ECO:0000256" key="3">
    <source>
        <dbReference type="ARBA" id="ARBA00022737"/>
    </source>
</evidence>
<dbReference type="GO" id="GO:0005634">
    <property type="term" value="C:nucleus"/>
    <property type="evidence" value="ECO:0007669"/>
    <property type="project" value="UniProtKB-SubCell"/>
</dbReference>
<keyword evidence="9" id="KW-1185">Reference proteome</keyword>
<accession>A0AAV7T1M0</accession>
<feature type="compositionally biased region" description="Polar residues" evidence="7">
    <location>
        <begin position="1"/>
        <end position="14"/>
    </location>
</feature>
<name>A0AAV7T1M0_PLEWA</name>